<dbReference type="EMBL" id="BPVZ01000039">
    <property type="protein sequence ID" value="GKV13662.1"/>
    <property type="molecule type" value="Genomic_DNA"/>
</dbReference>
<accession>A0AAV5JJG5</accession>
<evidence type="ECO:0000313" key="4">
    <source>
        <dbReference type="Proteomes" id="UP001054252"/>
    </source>
</evidence>
<feature type="coiled-coil region" evidence="1">
    <location>
        <begin position="289"/>
        <end position="360"/>
    </location>
</feature>
<sequence>MSSEGTESVVGSEVMPLDYGSMDAESSPSPSSSKKTVEGVRGDEVVEVGEKEMVRVDSIPITVVEVEGRGERDSGGGEAASWGRGEGVLCSSGSLDACVFPLFDSGTQGGSRRDKGWYYFTSRVASKESRSLFTAGPSSIKGWKEKFFFVDDTEWGKRDAEVRELASWKAKKANQNSAQCIEAAELYGPSALSEAEMDQFLNTVGGAAIPKKPRKKSKTSTKQVDEGRARKEVVPTISAEVEEEVPQLKRKGCEERRALQKKQRVVEEETGNEVPVFVPQPSPVELDPELRQLEEGAELQKEKEELEKKNKELQESLNEVVPTVSQLEQERASLSTKLTFEESKRRIVESEREAQAQEMKLMTEAFKELKGNMRKLVHNGMKEHINNFINSSSFDSIVNLYRLPTAIIVFTDCRKKVKAEYPEVDVTKVTFGEQEGGVEEDGESMSADFRPQIKLRWEDDADGLTVFPPQFDFEFVAVEEEGAEVEEDKMEAGVEGTEVGEIQPVLEVEIHPVPSDDEQPPLPDE</sequence>
<keyword evidence="4" id="KW-1185">Reference proteome</keyword>
<evidence type="ECO:0000256" key="2">
    <source>
        <dbReference type="SAM" id="MobiDB-lite"/>
    </source>
</evidence>
<gene>
    <name evidence="3" type="ORF">SLEP1_g24647</name>
</gene>
<organism evidence="3 4">
    <name type="scientific">Rubroshorea leprosula</name>
    <dbReference type="NCBI Taxonomy" id="152421"/>
    <lineage>
        <taxon>Eukaryota</taxon>
        <taxon>Viridiplantae</taxon>
        <taxon>Streptophyta</taxon>
        <taxon>Embryophyta</taxon>
        <taxon>Tracheophyta</taxon>
        <taxon>Spermatophyta</taxon>
        <taxon>Magnoliopsida</taxon>
        <taxon>eudicotyledons</taxon>
        <taxon>Gunneridae</taxon>
        <taxon>Pentapetalae</taxon>
        <taxon>rosids</taxon>
        <taxon>malvids</taxon>
        <taxon>Malvales</taxon>
        <taxon>Dipterocarpaceae</taxon>
        <taxon>Rubroshorea</taxon>
    </lineage>
</organism>
<feature type="compositionally biased region" description="Basic and acidic residues" evidence="2">
    <location>
        <begin position="35"/>
        <end position="48"/>
    </location>
</feature>
<feature type="compositionally biased region" description="Low complexity" evidence="2">
    <location>
        <begin position="1"/>
        <end position="14"/>
    </location>
</feature>
<name>A0AAV5JJG5_9ROSI</name>
<dbReference type="Proteomes" id="UP001054252">
    <property type="component" value="Unassembled WGS sequence"/>
</dbReference>
<feature type="region of interest" description="Disordered" evidence="2">
    <location>
        <begin position="1"/>
        <end position="48"/>
    </location>
</feature>
<protein>
    <submittedName>
        <fullName evidence="3">Uncharacterized protein</fullName>
    </submittedName>
</protein>
<evidence type="ECO:0000256" key="1">
    <source>
        <dbReference type="SAM" id="Coils"/>
    </source>
</evidence>
<keyword evidence="1" id="KW-0175">Coiled coil</keyword>
<comment type="caution">
    <text evidence="3">The sequence shown here is derived from an EMBL/GenBank/DDBJ whole genome shotgun (WGS) entry which is preliminary data.</text>
</comment>
<feature type="region of interest" description="Disordered" evidence="2">
    <location>
        <begin position="262"/>
        <end position="284"/>
    </location>
</feature>
<dbReference type="AlphaFoldDB" id="A0AAV5JJG5"/>
<feature type="region of interest" description="Disordered" evidence="2">
    <location>
        <begin position="206"/>
        <end position="231"/>
    </location>
</feature>
<proteinExistence type="predicted"/>
<feature type="region of interest" description="Disordered" evidence="2">
    <location>
        <begin position="482"/>
        <end position="501"/>
    </location>
</feature>
<evidence type="ECO:0000313" key="3">
    <source>
        <dbReference type="EMBL" id="GKV13662.1"/>
    </source>
</evidence>
<reference evidence="3 4" key="1">
    <citation type="journal article" date="2021" name="Commun. Biol.">
        <title>The genome of Shorea leprosula (Dipterocarpaceae) highlights the ecological relevance of drought in aseasonal tropical rainforests.</title>
        <authorList>
            <person name="Ng K.K.S."/>
            <person name="Kobayashi M.J."/>
            <person name="Fawcett J.A."/>
            <person name="Hatakeyama M."/>
            <person name="Paape T."/>
            <person name="Ng C.H."/>
            <person name="Ang C.C."/>
            <person name="Tnah L.H."/>
            <person name="Lee C.T."/>
            <person name="Nishiyama T."/>
            <person name="Sese J."/>
            <person name="O'Brien M.J."/>
            <person name="Copetti D."/>
            <person name="Mohd Noor M.I."/>
            <person name="Ong R.C."/>
            <person name="Putra M."/>
            <person name="Sireger I.Z."/>
            <person name="Indrioko S."/>
            <person name="Kosugi Y."/>
            <person name="Izuno A."/>
            <person name="Isagi Y."/>
            <person name="Lee S.L."/>
            <person name="Shimizu K.K."/>
        </authorList>
    </citation>
    <scope>NUCLEOTIDE SEQUENCE [LARGE SCALE GENOMIC DNA]</scope>
    <source>
        <strain evidence="3">214</strain>
    </source>
</reference>